<evidence type="ECO:0000256" key="3">
    <source>
        <dbReference type="ARBA" id="ARBA00022801"/>
    </source>
</evidence>
<dbReference type="EMBL" id="CAFBQW010000135">
    <property type="protein sequence ID" value="CAB5067457.1"/>
    <property type="molecule type" value="Genomic_DNA"/>
</dbReference>
<dbReference type="GO" id="GO:0006364">
    <property type="term" value="P:rRNA processing"/>
    <property type="evidence" value="ECO:0007669"/>
    <property type="project" value="TreeGrafter"/>
</dbReference>
<dbReference type="PANTHER" id="PTHR30001">
    <property type="entry name" value="RIBONUCLEASE"/>
    <property type="match status" value="1"/>
</dbReference>
<protein>
    <submittedName>
        <fullName evidence="8">Unannotated protein</fullName>
    </submittedName>
</protein>
<evidence type="ECO:0000256" key="2">
    <source>
        <dbReference type="ARBA" id="ARBA00022723"/>
    </source>
</evidence>
<dbReference type="InterPro" id="IPR019307">
    <property type="entry name" value="RNA-bd_AU-1/RNase_E/G"/>
</dbReference>
<evidence type="ECO:0000256" key="1">
    <source>
        <dbReference type="ARBA" id="ARBA00001946"/>
    </source>
</evidence>
<feature type="compositionally biased region" description="Polar residues" evidence="6">
    <location>
        <begin position="1"/>
        <end position="13"/>
    </location>
</feature>
<dbReference type="EMBL" id="CAEZXS010000155">
    <property type="protein sequence ID" value="CAB4706923.1"/>
    <property type="molecule type" value="Genomic_DNA"/>
</dbReference>
<evidence type="ECO:0000256" key="6">
    <source>
        <dbReference type="SAM" id="MobiDB-lite"/>
    </source>
</evidence>
<gene>
    <name evidence="8" type="ORF">UFOPK2582_01220</name>
    <name evidence="9" type="ORF">UFOPK3046_00188</name>
    <name evidence="10" type="ORF">UFOPK4354_01213</name>
</gene>
<dbReference type="GO" id="GO:0003723">
    <property type="term" value="F:RNA binding"/>
    <property type="evidence" value="ECO:0007669"/>
    <property type="project" value="UniProtKB-KW"/>
</dbReference>
<evidence type="ECO:0000313" key="9">
    <source>
        <dbReference type="EMBL" id="CAB4795109.1"/>
    </source>
</evidence>
<accession>A0A6J6QBX1</accession>
<keyword evidence="4" id="KW-0460">Magnesium</keyword>
<keyword evidence="3" id="KW-0378">Hydrolase</keyword>
<organism evidence="8">
    <name type="scientific">freshwater metagenome</name>
    <dbReference type="NCBI Taxonomy" id="449393"/>
    <lineage>
        <taxon>unclassified sequences</taxon>
        <taxon>metagenomes</taxon>
        <taxon>ecological metagenomes</taxon>
    </lineage>
</organism>
<dbReference type="NCBIfam" id="TIGR00757">
    <property type="entry name" value="RNaseEG"/>
    <property type="match status" value="1"/>
</dbReference>
<dbReference type="CDD" id="cd04453">
    <property type="entry name" value="S1_RNase_E"/>
    <property type="match status" value="1"/>
</dbReference>
<reference evidence="8" key="1">
    <citation type="submission" date="2020-05" db="EMBL/GenBank/DDBJ databases">
        <authorList>
            <person name="Chiriac C."/>
            <person name="Salcher M."/>
            <person name="Ghai R."/>
            <person name="Kavagutti S V."/>
        </authorList>
    </citation>
    <scope>NUCLEOTIDE SEQUENCE</scope>
</reference>
<feature type="compositionally biased region" description="Low complexity" evidence="6">
    <location>
        <begin position="89"/>
        <end position="106"/>
    </location>
</feature>
<comment type="cofactor">
    <cofactor evidence="1">
        <name>Mg(2+)</name>
        <dbReference type="ChEBI" id="CHEBI:18420"/>
    </cofactor>
</comment>
<feature type="compositionally biased region" description="Basic residues" evidence="6">
    <location>
        <begin position="69"/>
        <end position="78"/>
    </location>
</feature>
<keyword evidence="2" id="KW-0479">Metal-binding</keyword>
<feature type="compositionally biased region" description="Gly residues" evidence="6">
    <location>
        <begin position="107"/>
        <end position="160"/>
    </location>
</feature>
<dbReference type="GO" id="GO:0046872">
    <property type="term" value="F:metal ion binding"/>
    <property type="evidence" value="ECO:0007669"/>
    <property type="project" value="UniProtKB-KW"/>
</dbReference>
<evidence type="ECO:0000313" key="8">
    <source>
        <dbReference type="EMBL" id="CAB4706923.1"/>
    </source>
</evidence>
<dbReference type="Pfam" id="PF10150">
    <property type="entry name" value="RNase_E_G"/>
    <property type="match status" value="1"/>
</dbReference>
<feature type="compositionally biased region" description="Low complexity" evidence="6">
    <location>
        <begin position="14"/>
        <end position="29"/>
    </location>
</feature>
<dbReference type="AlphaFoldDB" id="A0A6J6QBX1"/>
<dbReference type="GO" id="GO:0016787">
    <property type="term" value="F:hydrolase activity"/>
    <property type="evidence" value="ECO:0007669"/>
    <property type="project" value="UniProtKB-KW"/>
</dbReference>
<feature type="compositionally biased region" description="Gly residues" evidence="6">
    <location>
        <begin position="79"/>
        <end position="88"/>
    </location>
</feature>
<dbReference type="GO" id="GO:0004540">
    <property type="term" value="F:RNA nuclease activity"/>
    <property type="evidence" value="ECO:0007669"/>
    <property type="project" value="InterPro"/>
</dbReference>
<dbReference type="InterPro" id="IPR012340">
    <property type="entry name" value="NA-bd_OB-fold"/>
</dbReference>
<name>A0A6J6QBX1_9ZZZZ</name>
<dbReference type="Gene3D" id="2.40.50.140">
    <property type="entry name" value="Nucleic acid-binding proteins"/>
    <property type="match status" value="1"/>
</dbReference>
<dbReference type="GO" id="GO:0005737">
    <property type="term" value="C:cytoplasm"/>
    <property type="evidence" value="ECO:0007669"/>
    <property type="project" value="TreeGrafter"/>
</dbReference>
<dbReference type="EMBL" id="CAFAAQ010000008">
    <property type="protein sequence ID" value="CAB4795109.1"/>
    <property type="molecule type" value="Genomic_DNA"/>
</dbReference>
<evidence type="ECO:0000259" key="7">
    <source>
        <dbReference type="Pfam" id="PF10150"/>
    </source>
</evidence>
<feature type="compositionally biased region" description="Low complexity" evidence="6">
    <location>
        <begin position="41"/>
        <end position="68"/>
    </location>
</feature>
<evidence type="ECO:0000256" key="5">
    <source>
        <dbReference type="ARBA" id="ARBA00022884"/>
    </source>
</evidence>
<evidence type="ECO:0000313" key="10">
    <source>
        <dbReference type="EMBL" id="CAB5067457.1"/>
    </source>
</evidence>
<evidence type="ECO:0000256" key="4">
    <source>
        <dbReference type="ARBA" id="ARBA00022842"/>
    </source>
</evidence>
<feature type="region of interest" description="Disordered" evidence="6">
    <location>
        <begin position="1"/>
        <end position="165"/>
    </location>
</feature>
<sequence length="619" mass="67194">MSDTESNPPQATNSATVPSAVPPQAAQPEAPRKPQIGDSMPAPRSATPTATPSSTSASSAEQGEGTTAARKRRRRRGRGGGGGGGTAGTGAQTEGGQDTGAQNSGGQKQGGQNSGGQKQGGQRQNGGGQKQGGQRQGSQNGGGQKQGGQNGGGQKQGGQRQGNRPKPVEAVLLDEDPLQLDEKTLKQRGGKSRNGRAVGRFQMNVQVRGEATQIAILEGRSLVEHYVSKPTDDTTQIHGNIYIGKVENVLPGMEAAFIDIATPKNAVLYRSDVVHDASELDKRAEPPRIEDVLKSKQLILCQVTKNPIAHKGARLTQEVSLPGRFVVLVPNSSTFGISKRLPDDERKRLRQLLDRVKPKQHGVIVRTAAEGVTAEELERDVARLVKQWDRISDLAAKQNRPGLLYREPELAVRFIREEFSAEYRAVFIDDEALYADVKEYVEAVAPALAERVQFYDRSAEALPIFERFHVMEQLAKAVDRKVWLPSGGSLIIEATEALTVIDVNTGRNVGSSNLEETVFRNNLEAAEEIARQLRLRDIGGIIVIDFIDMEIKENRDQVGRQFREALSRDKTRTQVFAISELGLVEMTRKRIGEGLLESVSTICEPCEGRGVLLSSEFLT</sequence>
<dbReference type="InterPro" id="IPR004659">
    <property type="entry name" value="RNase_E/G"/>
</dbReference>
<keyword evidence="5" id="KW-0694">RNA-binding</keyword>
<proteinExistence type="predicted"/>
<dbReference type="PANTHER" id="PTHR30001:SF0">
    <property type="entry name" value="RIBONUCLEASE G"/>
    <property type="match status" value="1"/>
</dbReference>
<feature type="domain" description="RNA-binding protein AU-1/Ribonuclease E/G" evidence="7">
    <location>
        <begin position="320"/>
        <end position="590"/>
    </location>
</feature>
<dbReference type="SUPFAM" id="SSF50249">
    <property type="entry name" value="Nucleic acid-binding proteins"/>
    <property type="match status" value="1"/>
</dbReference>